<proteinExistence type="predicted"/>
<dbReference type="EMBL" id="ACIZ01000101">
    <property type="protein sequence ID" value="EEN79299.1"/>
    <property type="molecule type" value="Genomic_DNA"/>
</dbReference>
<keyword evidence="2" id="KW-1185">Reference proteome</keyword>
<accession>C2K012</accession>
<name>C2K012_LACRM</name>
<evidence type="ECO:0000313" key="1">
    <source>
        <dbReference type="EMBL" id="EEN79299.1"/>
    </source>
</evidence>
<sequence>MEEVYQLIFPSKLGRAAKPFRLLYGAQLIKQKYGWSDGCRGAYSANHIFAAFCMHINPKEKYKNRSFACKLFNDKEKQNRGNSIYERTLCDILRTRDESDSETIRRAMISYSQLKHKDVGRLVSYVDLFKVMRTCIAKRSLGER</sequence>
<dbReference type="Proteomes" id="UP000004525">
    <property type="component" value="Unassembled WGS sequence"/>
</dbReference>
<protein>
    <submittedName>
        <fullName evidence="1">Uncharacterized protein</fullName>
    </submittedName>
</protein>
<organism evidence="1 2">
    <name type="scientific">Lacticaseibacillus rhamnosus (strain LMS2-1)</name>
    <dbReference type="NCBI Taxonomy" id="525361"/>
    <lineage>
        <taxon>Bacteria</taxon>
        <taxon>Bacillati</taxon>
        <taxon>Bacillota</taxon>
        <taxon>Bacilli</taxon>
        <taxon>Lactobacillales</taxon>
        <taxon>Lactobacillaceae</taxon>
        <taxon>Lacticaseibacillus</taxon>
    </lineage>
</organism>
<reference evidence="1" key="1">
    <citation type="submission" date="2009-01" db="EMBL/GenBank/DDBJ databases">
        <authorList>
            <person name="Qin X."/>
            <person name="Bachman B."/>
            <person name="Battles P."/>
            <person name="Bell A."/>
            <person name="Bess C."/>
            <person name="Bickham C."/>
            <person name="Chaboub L."/>
            <person name="Chen D."/>
            <person name="Coyle M."/>
            <person name="Deiros D.R."/>
            <person name="Dinh H."/>
            <person name="Forbes L."/>
            <person name="Fowler G."/>
            <person name="Francisco L."/>
            <person name="Fu Q."/>
            <person name="Gubbala S."/>
            <person name="Hale W."/>
            <person name="Han Y."/>
            <person name="Hemphill L."/>
            <person name="Highlander S.K."/>
            <person name="Hirani K."/>
            <person name="Hogues M."/>
            <person name="Jackson L."/>
            <person name="Jakkamsetti A."/>
            <person name="Javaid M."/>
            <person name="Jiang H."/>
            <person name="Korchina V."/>
            <person name="Kovar C."/>
            <person name="Lara F."/>
            <person name="Lee S."/>
            <person name="Mata R."/>
            <person name="Mathew T."/>
            <person name="Moen C."/>
            <person name="Morales K."/>
            <person name="Munidasa M."/>
            <person name="Nazareth L."/>
            <person name="Ngo R."/>
            <person name="Nguyen L."/>
            <person name="Okwuonu G."/>
            <person name="Ongeri F."/>
            <person name="Patil S."/>
            <person name="Petrosino J."/>
            <person name="Pham C."/>
            <person name="Pham P."/>
            <person name="Pu L.-L."/>
            <person name="Puazo M."/>
            <person name="Raj R."/>
            <person name="Reid J."/>
            <person name="Rouhana J."/>
            <person name="Saada N."/>
            <person name="Shang Y."/>
            <person name="Simmons D."/>
            <person name="Thornton R."/>
            <person name="Warren J."/>
            <person name="Weissenberger G."/>
            <person name="Zhang J."/>
            <person name="Zhang L."/>
            <person name="Zhou C."/>
            <person name="Zhu D."/>
            <person name="Muzny D."/>
            <person name="Worley K."/>
            <person name="Gibbs R."/>
        </authorList>
    </citation>
    <scope>NUCLEOTIDE SEQUENCE [LARGE SCALE GENOMIC DNA]</scope>
    <source>
        <strain evidence="1">LMS2-1</strain>
    </source>
</reference>
<dbReference type="AlphaFoldDB" id="C2K012"/>
<evidence type="ECO:0000313" key="2">
    <source>
        <dbReference type="Proteomes" id="UP000004525"/>
    </source>
</evidence>
<gene>
    <name evidence="1" type="ORF">HMPREF0539_2497</name>
</gene>
<dbReference type="HOGENOM" id="CLU_1794054_0_0_9"/>
<comment type="caution">
    <text evidence="1">The sequence shown here is derived from an EMBL/GenBank/DDBJ whole genome shotgun (WGS) entry which is preliminary data.</text>
</comment>